<keyword evidence="3" id="KW-1185">Reference proteome</keyword>
<dbReference type="PROSITE" id="PS50043">
    <property type="entry name" value="HTH_LUXR_2"/>
    <property type="match status" value="1"/>
</dbReference>
<dbReference type="SMART" id="SM00421">
    <property type="entry name" value="HTH_LUXR"/>
    <property type="match status" value="1"/>
</dbReference>
<proteinExistence type="predicted"/>
<dbReference type="InterPro" id="IPR000073">
    <property type="entry name" value="AB_hydrolase_1"/>
</dbReference>
<evidence type="ECO:0000313" key="3">
    <source>
        <dbReference type="Proteomes" id="UP000530564"/>
    </source>
</evidence>
<dbReference type="Gene3D" id="1.10.10.10">
    <property type="entry name" value="Winged helix-like DNA-binding domain superfamily/Winged helix DNA-binding domain"/>
    <property type="match status" value="1"/>
</dbReference>
<dbReference type="RefSeq" id="WP_183772538.1">
    <property type="nucleotide sequence ID" value="NZ_JACIDK010000003.1"/>
</dbReference>
<dbReference type="AlphaFoldDB" id="A0A839ZZC3"/>
<dbReference type="PANTHER" id="PTHR43433:SF10">
    <property type="entry name" value="AB HYDROLASE-1 DOMAIN-CONTAINING PROTEIN"/>
    <property type="match status" value="1"/>
</dbReference>
<dbReference type="Proteomes" id="UP000530564">
    <property type="component" value="Unassembled WGS sequence"/>
</dbReference>
<accession>A0A839ZZC3</accession>
<protein>
    <submittedName>
        <fullName evidence="2">Pimeloyl-ACP methyl ester carboxylesterase/DNA-binding CsgD family transcriptional regulator</fullName>
    </submittedName>
</protein>
<dbReference type="InterPro" id="IPR029058">
    <property type="entry name" value="AB_hydrolase_fold"/>
</dbReference>
<dbReference type="InterPro" id="IPR000792">
    <property type="entry name" value="Tscrpt_reg_LuxR_C"/>
</dbReference>
<name>A0A839ZZC3_9CAUL</name>
<dbReference type="EMBL" id="JACIDK010000003">
    <property type="protein sequence ID" value="MBB3891498.1"/>
    <property type="molecule type" value="Genomic_DNA"/>
</dbReference>
<dbReference type="SUPFAM" id="SSF53474">
    <property type="entry name" value="alpha/beta-Hydrolases"/>
    <property type="match status" value="1"/>
</dbReference>
<dbReference type="SUPFAM" id="SSF46894">
    <property type="entry name" value="C-terminal effector domain of the bipartite response regulators"/>
    <property type="match status" value="1"/>
</dbReference>
<dbReference type="InterPro" id="IPR016032">
    <property type="entry name" value="Sig_transdc_resp-reg_C-effctor"/>
</dbReference>
<comment type="caution">
    <text evidence="2">The sequence shown here is derived from an EMBL/GenBank/DDBJ whole genome shotgun (WGS) entry which is preliminary data.</text>
</comment>
<feature type="domain" description="HTH luxR-type" evidence="1">
    <location>
        <begin position="201"/>
        <end position="266"/>
    </location>
</feature>
<dbReference type="InterPro" id="IPR036388">
    <property type="entry name" value="WH-like_DNA-bd_sf"/>
</dbReference>
<gene>
    <name evidence="2" type="ORF">GGQ61_002226</name>
</gene>
<dbReference type="PANTHER" id="PTHR43433">
    <property type="entry name" value="HYDROLASE, ALPHA/BETA FOLD FAMILY PROTEIN"/>
    <property type="match status" value="1"/>
</dbReference>
<sequence>MALLDSQEVANDPPSPDAVRLVIETMYQVAANPEAWERLIDVLDEDGLGRDPDPEILRGLALSEDIARLASRPDEGPTTTRRSDIGWLLLNPRGKVIAHNGAVLAALGGAVSRLEIGQPVVFRDPDNTEALAAALARARARQRGQIILKLERGDDDGPGFAYVLPARSLPGLTDLPALAAEDESFAVVFPAAAEAGRLWSSLSESFGLTPAEVRLARKLRDGRSLQDAADELSVSVNTVRNQLRAIFDKMGLKRQSDLIRALTELSALAGLIEADDPVRAQEEAIAQAPPLRFVSLADGRRLAYREYGDPAGRAVLTFHEGLGSSLLPPETEALARRLGLRIVSAERPGFGQSDPRPDYSFDGVAHDMVELCDQLGLERLQIGAALSGTPSAIQTAIALGERAERVLIYSGRPPRGVPEPTRNPLTMMRSRIEANPWLMETFLAVLRLRLSPAMMIRVMQRSSAQSPGDQAYLAAHPEAATYVAAYMTEALARSSRGPADELRAFRRGRNMSVSGLKAPLIVWHGEQDRLAPLPQLLAFLGEHASEVRVRPGVGHFMILRYWDDIMRELAAVQA</sequence>
<dbReference type="InterPro" id="IPR050471">
    <property type="entry name" value="AB_hydrolase"/>
</dbReference>
<dbReference type="GO" id="GO:0006355">
    <property type="term" value="P:regulation of DNA-templated transcription"/>
    <property type="evidence" value="ECO:0007669"/>
    <property type="project" value="InterPro"/>
</dbReference>
<dbReference type="Gene3D" id="3.40.50.1820">
    <property type="entry name" value="alpha/beta hydrolase"/>
    <property type="match status" value="1"/>
</dbReference>
<organism evidence="2 3">
    <name type="scientific">Phenylobacterium haematophilum</name>
    <dbReference type="NCBI Taxonomy" id="98513"/>
    <lineage>
        <taxon>Bacteria</taxon>
        <taxon>Pseudomonadati</taxon>
        <taxon>Pseudomonadota</taxon>
        <taxon>Alphaproteobacteria</taxon>
        <taxon>Caulobacterales</taxon>
        <taxon>Caulobacteraceae</taxon>
        <taxon>Phenylobacterium</taxon>
    </lineage>
</organism>
<dbReference type="GO" id="GO:0003677">
    <property type="term" value="F:DNA binding"/>
    <property type="evidence" value="ECO:0007669"/>
    <property type="project" value="UniProtKB-KW"/>
</dbReference>
<keyword evidence="2" id="KW-0238">DNA-binding</keyword>
<reference evidence="2 3" key="1">
    <citation type="submission" date="2020-08" db="EMBL/GenBank/DDBJ databases">
        <title>Genomic Encyclopedia of Type Strains, Phase IV (KMG-IV): sequencing the most valuable type-strain genomes for metagenomic binning, comparative biology and taxonomic classification.</title>
        <authorList>
            <person name="Goeker M."/>
        </authorList>
    </citation>
    <scope>NUCLEOTIDE SEQUENCE [LARGE SCALE GENOMIC DNA]</scope>
    <source>
        <strain evidence="2 3">DSM 21793</strain>
    </source>
</reference>
<evidence type="ECO:0000313" key="2">
    <source>
        <dbReference type="EMBL" id="MBB3891498.1"/>
    </source>
</evidence>
<evidence type="ECO:0000259" key="1">
    <source>
        <dbReference type="PROSITE" id="PS50043"/>
    </source>
</evidence>
<dbReference type="Pfam" id="PF00561">
    <property type="entry name" value="Abhydrolase_1"/>
    <property type="match status" value="1"/>
</dbReference>